<accession>A0AAN8HYW4</accession>
<organism evidence="2 3">
    <name type="scientific">Champsocephalus gunnari</name>
    <name type="common">Mackerel icefish</name>
    <dbReference type="NCBI Taxonomy" id="52237"/>
    <lineage>
        <taxon>Eukaryota</taxon>
        <taxon>Metazoa</taxon>
        <taxon>Chordata</taxon>
        <taxon>Craniata</taxon>
        <taxon>Vertebrata</taxon>
        <taxon>Euteleostomi</taxon>
        <taxon>Actinopterygii</taxon>
        <taxon>Neopterygii</taxon>
        <taxon>Teleostei</taxon>
        <taxon>Neoteleostei</taxon>
        <taxon>Acanthomorphata</taxon>
        <taxon>Eupercaria</taxon>
        <taxon>Perciformes</taxon>
        <taxon>Notothenioidei</taxon>
        <taxon>Channichthyidae</taxon>
        <taxon>Champsocephalus</taxon>
    </lineage>
</organism>
<feature type="region of interest" description="Disordered" evidence="1">
    <location>
        <begin position="37"/>
        <end position="63"/>
    </location>
</feature>
<name>A0AAN8HYW4_CHAGU</name>
<proteinExistence type="predicted"/>
<feature type="compositionally biased region" description="Basic and acidic residues" evidence="1">
    <location>
        <begin position="40"/>
        <end position="49"/>
    </location>
</feature>
<gene>
    <name evidence="2" type="ORF">CgunFtcFv8_013593</name>
</gene>
<evidence type="ECO:0000256" key="1">
    <source>
        <dbReference type="SAM" id="MobiDB-lite"/>
    </source>
</evidence>
<evidence type="ECO:0000313" key="3">
    <source>
        <dbReference type="Proteomes" id="UP001331515"/>
    </source>
</evidence>
<comment type="caution">
    <text evidence="2">The sequence shown here is derived from an EMBL/GenBank/DDBJ whole genome shotgun (WGS) entry which is preliminary data.</text>
</comment>
<protein>
    <submittedName>
        <fullName evidence="2">Uncharacterized protein</fullName>
    </submittedName>
</protein>
<evidence type="ECO:0000313" key="2">
    <source>
        <dbReference type="EMBL" id="KAK5928539.1"/>
    </source>
</evidence>
<dbReference type="AlphaFoldDB" id="A0AAN8HYW4"/>
<reference evidence="2 3" key="1">
    <citation type="journal article" date="2023" name="Mol. Biol. Evol.">
        <title>Genomics of Secondarily Temperate Adaptation in the Only Non-Antarctic Icefish.</title>
        <authorList>
            <person name="Rivera-Colon A.G."/>
            <person name="Rayamajhi N."/>
            <person name="Minhas B.F."/>
            <person name="Madrigal G."/>
            <person name="Bilyk K.T."/>
            <person name="Yoon V."/>
            <person name="Hune M."/>
            <person name="Gregory S."/>
            <person name="Cheng C.H.C."/>
            <person name="Catchen J.M."/>
        </authorList>
    </citation>
    <scope>NUCLEOTIDE SEQUENCE [LARGE SCALE GENOMIC DNA]</scope>
    <source>
        <tissue evidence="2">White muscle</tissue>
    </source>
</reference>
<dbReference type="Proteomes" id="UP001331515">
    <property type="component" value="Unassembled WGS sequence"/>
</dbReference>
<dbReference type="EMBL" id="JAURVH010001518">
    <property type="protein sequence ID" value="KAK5928539.1"/>
    <property type="molecule type" value="Genomic_DNA"/>
</dbReference>
<sequence>MELCSISTSTAVPNHRASFPSSARVLGEHTATIPVSRTHATAEEARESRLVFTPPTPEPPLPPLPLLERSACFGAIGQPINPEWKTYGAAVVKGIRSTCLRCGQAGLRSP</sequence>
<keyword evidence="3" id="KW-1185">Reference proteome</keyword>
<feature type="compositionally biased region" description="Pro residues" evidence="1">
    <location>
        <begin position="54"/>
        <end position="63"/>
    </location>
</feature>